<organism evidence="4">
    <name type="scientific">marine sediment metagenome</name>
    <dbReference type="NCBI Taxonomy" id="412755"/>
    <lineage>
        <taxon>unclassified sequences</taxon>
        <taxon>metagenomes</taxon>
        <taxon>ecological metagenomes</taxon>
    </lineage>
</organism>
<dbReference type="InterPro" id="IPR036522">
    <property type="entry name" value="MoaC_sf"/>
</dbReference>
<evidence type="ECO:0000256" key="1">
    <source>
        <dbReference type="ARBA" id="ARBA00005046"/>
    </source>
</evidence>
<evidence type="ECO:0000313" key="4">
    <source>
        <dbReference type="EMBL" id="KKM69096.1"/>
    </source>
</evidence>
<dbReference type="GO" id="GO:0006777">
    <property type="term" value="P:Mo-molybdopterin cofactor biosynthetic process"/>
    <property type="evidence" value="ECO:0007669"/>
    <property type="project" value="UniProtKB-KW"/>
</dbReference>
<dbReference type="NCBIfam" id="NF008999">
    <property type="entry name" value="PRK12343.1"/>
    <property type="match status" value="1"/>
</dbReference>
<dbReference type="SUPFAM" id="SSF55040">
    <property type="entry name" value="Molybdenum cofactor biosynthesis protein C, MoaC"/>
    <property type="match status" value="1"/>
</dbReference>
<dbReference type="InterPro" id="IPR023045">
    <property type="entry name" value="MoaC"/>
</dbReference>
<dbReference type="AlphaFoldDB" id="A0A0F9K367"/>
<dbReference type="Gene3D" id="3.30.70.640">
    <property type="entry name" value="Molybdopterin cofactor biosynthesis C (MoaC) domain"/>
    <property type="match status" value="1"/>
</dbReference>
<evidence type="ECO:0000259" key="3">
    <source>
        <dbReference type="Pfam" id="PF01967"/>
    </source>
</evidence>
<comment type="pathway">
    <text evidence="1">Cofactor biosynthesis; molybdopterin biosynthesis.</text>
</comment>
<sequence>MIDISSKKSVIRIAQASGKIHLKRETLEKIQNKTLEKGDVFTISRIAAINSVKKVPELVPLCHPIPIYHIKIDFQIEEDNNINVTCIVKSDAKTGVEMEALTGVSITLLNIWDVVKMYEKNASGQYPTTFISDIKVDKIIKK</sequence>
<protein>
    <recommendedName>
        <fullName evidence="3">Molybdopterin cofactor biosynthesis C (MoaC) domain-containing protein</fullName>
    </recommendedName>
</protein>
<reference evidence="4" key="1">
    <citation type="journal article" date="2015" name="Nature">
        <title>Complex archaea that bridge the gap between prokaryotes and eukaryotes.</title>
        <authorList>
            <person name="Spang A."/>
            <person name="Saw J.H."/>
            <person name="Jorgensen S.L."/>
            <person name="Zaremba-Niedzwiedzka K."/>
            <person name="Martijn J."/>
            <person name="Lind A.E."/>
            <person name="van Eijk R."/>
            <person name="Schleper C."/>
            <person name="Guy L."/>
            <person name="Ettema T.J."/>
        </authorList>
    </citation>
    <scope>NUCLEOTIDE SEQUENCE</scope>
</reference>
<keyword evidence="2" id="KW-0501">Molybdenum cofactor biosynthesis</keyword>
<feature type="domain" description="Molybdopterin cofactor biosynthesis C (MoaC)" evidence="3">
    <location>
        <begin position="1"/>
        <end position="136"/>
    </location>
</feature>
<comment type="caution">
    <text evidence="4">The sequence shown here is derived from an EMBL/GenBank/DDBJ whole genome shotgun (WGS) entry which is preliminary data.</text>
</comment>
<proteinExistence type="predicted"/>
<dbReference type="UniPathway" id="UPA00344"/>
<dbReference type="EMBL" id="LAZR01010051">
    <property type="protein sequence ID" value="KKM69096.1"/>
    <property type="molecule type" value="Genomic_DNA"/>
</dbReference>
<name>A0A0F9K367_9ZZZZ</name>
<dbReference type="InterPro" id="IPR002820">
    <property type="entry name" value="Mopterin_CF_biosynth-C_dom"/>
</dbReference>
<evidence type="ECO:0000256" key="2">
    <source>
        <dbReference type="ARBA" id="ARBA00023150"/>
    </source>
</evidence>
<gene>
    <name evidence="4" type="ORF">LCGC14_1454280</name>
</gene>
<accession>A0A0F9K367</accession>
<dbReference type="Pfam" id="PF01967">
    <property type="entry name" value="MoaC"/>
    <property type="match status" value="1"/>
</dbReference>
<dbReference type="NCBIfam" id="TIGR00581">
    <property type="entry name" value="moaC"/>
    <property type="match status" value="1"/>
</dbReference>